<reference evidence="1 2" key="1">
    <citation type="submission" date="2016-12" db="EMBL/GenBank/DDBJ databases">
        <title>The genomes of Aspergillus section Nigri reveals drivers in fungal speciation.</title>
        <authorList>
            <consortium name="DOE Joint Genome Institute"/>
            <person name="Vesth T.C."/>
            <person name="Nybo J."/>
            <person name="Theobald S."/>
            <person name="Brandl J."/>
            <person name="Frisvad J.C."/>
            <person name="Nielsen K.F."/>
            <person name="Lyhne E.K."/>
            <person name="Kogle M.E."/>
            <person name="Kuo A."/>
            <person name="Riley R."/>
            <person name="Clum A."/>
            <person name="Nolan M."/>
            <person name="Lipzen A."/>
            <person name="Salamov A."/>
            <person name="Henrissat B."/>
            <person name="Wiebenga A."/>
            <person name="De Vries R.P."/>
            <person name="Grigoriev I.V."/>
            <person name="Mortensen U.H."/>
            <person name="Andersen M.R."/>
            <person name="Baker S.E."/>
        </authorList>
    </citation>
    <scope>NUCLEOTIDE SEQUENCE [LARGE SCALE GENOMIC DNA]</scope>
    <source>
        <strain evidence="1 2">CBS 121591</strain>
    </source>
</reference>
<gene>
    <name evidence="1" type="ORF">BO82DRAFT_42233</name>
</gene>
<dbReference type="EMBL" id="KZ821689">
    <property type="protein sequence ID" value="PYH83495.1"/>
    <property type="molecule type" value="Genomic_DNA"/>
</dbReference>
<accession>A0A319CCW9</accession>
<name>A0A319CCW9_9EURO</name>
<proteinExistence type="predicted"/>
<evidence type="ECO:0000313" key="1">
    <source>
        <dbReference type="EMBL" id="PYH83495.1"/>
    </source>
</evidence>
<evidence type="ECO:0000313" key="2">
    <source>
        <dbReference type="Proteomes" id="UP000248340"/>
    </source>
</evidence>
<dbReference type="VEuPathDB" id="FungiDB:BO82DRAFT_42233"/>
<dbReference type="RefSeq" id="XP_025493695.1">
    <property type="nucleotide sequence ID" value="XM_025640201.1"/>
</dbReference>
<sequence>MDLVSTDSSEPCAKEIQVRTELNLEKWNHAGPRGGGGTGSGRCQAGFEVEKQSCGSSISVQPENKHRAWASFILTHDIAHSTCAGRADCNTALPR</sequence>
<dbReference type="GeneID" id="37142943"/>
<protein>
    <submittedName>
        <fullName evidence="1">Uncharacterized protein</fullName>
    </submittedName>
</protein>
<dbReference type="AlphaFoldDB" id="A0A319CCW9"/>
<organism evidence="1 2">
    <name type="scientific">Aspergillus uvarum CBS 121591</name>
    <dbReference type="NCBI Taxonomy" id="1448315"/>
    <lineage>
        <taxon>Eukaryota</taxon>
        <taxon>Fungi</taxon>
        <taxon>Dikarya</taxon>
        <taxon>Ascomycota</taxon>
        <taxon>Pezizomycotina</taxon>
        <taxon>Eurotiomycetes</taxon>
        <taxon>Eurotiomycetidae</taxon>
        <taxon>Eurotiales</taxon>
        <taxon>Aspergillaceae</taxon>
        <taxon>Aspergillus</taxon>
        <taxon>Aspergillus subgen. Circumdati</taxon>
    </lineage>
</organism>
<dbReference type="Proteomes" id="UP000248340">
    <property type="component" value="Unassembled WGS sequence"/>
</dbReference>
<keyword evidence="2" id="KW-1185">Reference proteome</keyword>